<comment type="caution">
    <text evidence="2">The sequence shown here is derived from an EMBL/GenBank/DDBJ whole genome shotgun (WGS) entry which is preliminary data.</text>
</comment>
<gene>
    <name evidence="2" type="ORF">SEPCBS57363_004252</name>
</gene>
<accession>A0ABP0DR16</accession>
<evidence type="ECO:0000313" key="3">
    <source>
        <dbReference type="Proteomes" id="UP001642501"/>
    </source>
</evidence>
<evidence type="ECO:0000256" key="1">
    <source>
        <dbReference type="SAM" id="MobiDB-lite"/>
    </source>
</evidence>
<keyword evidence="3" id="KW-1185">Reference proteome</keyword>
<dbReference type="EMBL" id="CAWUOM010000077">
    <property type="protein sequence ID" value="CAK7270735.1"/>
    <property type="molecule type" value="Genomic_DNA"/>
</dbReference>
<proteinExistence type="predicted"/>
<name>A0ABP0DR16_9PEZI</name>
<organism evidence="2 3">
    <name type="scientific">Sporothrix epigloea</name>
    <dbReference type="NCBI Taxonomy" id="1892477"/>
    <lineage>
        <taxon>Eukaryota</taxon>
        <taxon>Fungi</taxon>
        <taxon>Dikarya</taxon>
        <taxon>Ascomycota</taxon>
        <taxon>Pezizomycotina</taxon>
        <taxon>Sordariomycetes</taxon>
        <taxon>Sordariomycetidae</taxon>
        <taxon>Ophiostomatales</taxon>
        <taxon>Ophiostomataceae</taxon>
        <taxon>Sporothrix</taxon>
    </lineage>
</organism>
<sequence length="355" mass="37461">MDRRARVEDVDDEDGLQGTCAGKASSNSGNVSGRDKSASFVSPVLDPSLPTITASAAAAGFSDKGRDVSSLNGHSGFTGFNPAVGVNHVFTHLNNNGVPLQPYAVQSFPTFMTASNMAATHGLNVAATTVNGVDPTSLTGLSFLPSVPDATNGPMMHTYVPHNDVSGQAGIFYVQQPQQQQQQQQQQQAMYTTATGAPVSIATSTGPVMAYPQATSGQPVYIQQQPGVTYMTSGGTGGPPLVIVPGTGGPGGSYMFGSGGMGNFGGVCGPVHMEPAMGIGQTPNEVLQEQLEFAHANSLYEPQDFKPADDDKSRFYWMRELDGNWVQRSRATIDHLGCRWYITESGVFYAVRLPD</sequence>
<evidence type="ECO:0000313" key="2">
    <source>
        <dbReference type="EMBL" id="CAK7270735.1"/>
    </source>
</evidence>
<feature type="region of interest" description="Disordered" evidence="1">
    <location>
        <begin position="1"/>
        <end position="39"/>
    </location>
</feature>
<dbReference type="Proteomes" id="UP001642501">
    <property type="component" value="Unassembled WGS sequence"/>
</dbReference>
<reference evidence="2 3" key="1">
    <citation type="submission" date="2024-01" db="EMBL/GenBank/DDBJ databases">
        <authorList>
            <person name="Allen C."/>
            <person name="Tagirdzhanova G."/>
        </authorList>
    </citation>
    <scope>NUCLEOTIDE SEQUENCE [LARGE SCALE GENOMIC DNA]</scope>
    <source>
        <strain evidence="2 3">CBS 573.63</strain>
    </source>
</reference>
<protein>
    <submittedName>
        <fullName evidence="2">Uncharacterized protein</fullName>
    </submittedName>
</protein>